<reference evidence="2 3" key="1">
    <citation type="submission" date="2012-12" db="EMBL/GenBank/DDBJ databases">
        <title>The Genome Sequence of Bacillus cereus HuB4-4.</title>
        <authorList>
            <consortium name="The Broad Institute Genome Sequencing Platform"/>
            <consortium name="The Broad Institute Genome Sequencing Center for Infectious Disease"/>
            <person name="Feldgarden M."/>
            <person name="Van der Auwera G.A."/>
            <person name="Mahillon J."/>
            <person name="Duprez V."/>
            <person name="Timmery S."/>
            <person name="Mattelet C."/>
            <person name="Dierick K."/>
            <person name="Sun M."/>
            <person name="Yu Z."/>
            <person name="Zhu L."/>
            <person name="Hu X."/>
            <person name="Shank E.B."/>
            <person name="Swiecicka I."/>
            <person name="Hansen B.M."/>
            <person name="Andrup L."/>
            <person name="Walker B."/>
            <person name="Young S.K."/>
            <person name="Zeng Q."/>
            <person name="Gargeya S."/>
            <person name="Fitzgerald M."/>
            <person name="Haas B."/>
            <person name="Abouelleil A."/>
            <person name="Alvarado L."/>
            <person name="Arachchi H.M."/>
            <person name="Berlin A.M."/>
            <person name="Chapman S.B."/>
            <person name="Dewar J."/>
            <person name="Goldberg J."/>
            <person name="Griggs A."/>
            <person name="Gujja S."/>
            <person name="Hansen M."/>
            <person name="Howarth C."/>
            <person name="Imamovic A."/>
            <person name="Larimer J."/>
            <person name="McCowan C."/>
            <person name="Murphy C."/>
            <person name="Neiman D."/>
            <person name="Pearson M."/>
            <person name="Priest M."/>
            <person name="Roberts A."/>
            <person name="Saif S."/>
            <person name="Shea T."/>
            <person name="Sisk P."/>
            <person name="Sykes S."/>
            <person name="Wortman J."/>
            <person name="Nusbaum C."/>
            <person name="Birren B."/>
        </authorList>
    </citation>
    <scope>NUCLEOTIDE SEQUENCE [LARGE SCALE GENOMIC DNA]</scope>
    <source>
        <strain evidence="2 3">HuB4-4</strain>
    </source>
</reference>
<sequence>MKWQMRKIVLLALIVSTLFFSLLLYYVTYPFLFQNKAFFLSKFCLFQLEKHMKELSMVRIIIAGLLLITVLIVCKRMVLTNFWGVVFVITTLI</sequence>
<evidence type="ECO:0000313" key="3">
    <source>
        <dbReference type="Proteomes" id="UP000014009"/>
    </source>
</evidence>
<dbReference type="AlphaFoldDB" id="A0A9W5VMV5"/>
<dbReference type="EMBL" id="AHEF01000035">
    <property type="protein sequence ID" value="EOP92238.1"/>
    <property type="molecule type" value="Genomic_DNA"/>
</dbReference>
<evidence type="ECO:0000313" key="2">
    <source>
        <dbReference type="EMBL" id="EOP92238.1"/>
    </source>
</evidence>
<dbReference type="Proteomes" id="UP000014009">
    <property type="component" value="Unassembled WGS sequence"/>
</dbReference>
<protein>
    <submittedName>
        <fullName evidence="2">Uncharacterized protein</fullName>
    </submittedName>
</protein>
<organism evidence="2 3">
    <name type="scientific">Bacillus cereus HuB4-4</name>
    <dbReference type="NCBI Taxonomy" id="1053211"/>
    <lineage>
        <taxon>Bacteria</taxon>
        <taxon>Bacillati</taxon>
        <taxon>Bacillota</taxon>
        <taxon>Bacilli</taxon>
        <taxon>Bacillales</taxon>
        <taxon>Bacillaceae</taxon>
        <taxon>Bacillus</taxon>
        <taxon>Bacillus cereus group</taxon>
    </lineage>
</organism>
<gene>
    <name evidence="2" type="ORF">IGM_01851</name>
</gene>
<feature type="transmembrane region" description="Helical" evidence="1">
    <location>
        <begin position="56"/>
        <end position="74"/>
    </location>
</feature>
<keyword evidence="1" id="KW-0812">Transmembrane</keyword>
<accession>A0A9W5VMV5</accession>
<name>A0A9W5VMV5_BACCE</name>
<proteinExistence type="predicted"/>
<keyword evidence="1" id="KW-0472">Membrane</keyword>
<evidence type="ECO:0000256" key="1">
    <source>
        <dbReference type="SAM" id="Phobius"/>
    </source>
</evidence>
<comment type="caution">
    <text evidence="2">The sequence shown here is derived from an EMBL/GenBank/DDBJ whole genome shotgun (WGS) entry which is preliminary data.</text>
</comment>
<keyword evidence="1" id="KW-1133">Transmembrane helix</keyword>
<feature type="transmembrane region" description="Helical" evidence="1">
    <location>
        <begin position="7"/>
        <end position="27"/>
    </location>
</feature>